<evidence type="ECO:0000313" key="4">
    <source>
        <dbReference type="Proteomes" id="UP000185596"/>
    </source>
</evidence>
<evidence type="ECO:0000256" key="1">
    <source>
        <dbReference type="SAM" id="MobiDB-lite"/>
    </source>
</evidence>
<dbReference type="EMBL" id="MSIE01000013">
    <property type="protein sequence ID" value="OLF17964.1"/>
    <property type="molecule type" value="Genomic_DNA"/>
</dbReference>
<feature type="region of interest" description="Disordered" evidence="1">
    <location>
        <begin position="161"/>
        <end position="186"/>
    </location>
</feature>
<organism evidence="3 4">
    <name type="scientific">Actinophytocola xanthii</name>
    <dbReference type="NCBI Taxonomy" id="1912961"/>
    <lineage>
        <taxon>Bacteria</taxon>
        <taxon>Bacillati</taxon>
        <taxon>Actinomycetota</taxon>
        <taxon>Actinomycetes</taxon>
        <taxon>Pseudonocardiales</taxon>
        <taxon>Pseudonocardiaceae</taxon>
    </lineage>
</organism>
<comment type="caution">
    <text evidence="3">The sequence shown here is derived from an EMBL/GenBank/DDBJ whole genome shotgun (WGS) entry which is preliminary data.</text>
</comment>
<evidence type="ECO:0000259" key="2">
    <source>
        <dbReference type="Pfam" id="PF13649"/>
    </source>
</evidence>
<accession>A0A1Q8CUH3</accession>
<dbReference type="Proteomes" id="UP000185596">
    <property type="component" value="Unassembled WGS sequence"/>
</dbReference>
<dbReference type="Pfam" id="PF13649">
    <property type="entry name" value="Methyltransf_25"/>
    <property type="match status" value="1"/>
</dbReference>
<reference evidence="3 4" key="1">
    <citation type="submission" date="2016-12" db="EMBL/GenBank/DDBJ databases">
        <title>The draft genome sequence of Actinophytocola sp. 11-183.</title>
        <authorList>
            <person name="Wang W."/>
            <person name="Yuan L."/>
        </authorList>
    </citation>
    <scope>NUCLEOTIDE SEQUENCE [LARGE SCALE GENOMIC DNA]</scope>
    <source>
        <strain evidence="3 4">11-183</strain>
    </source>
</reference>
<dbReference type="AlphaFoldDB" id="A0A1Q8CUH3"/>
<keyword evidence="4" id="KW-1185">Reference proteome</keyword>
<dbReference type="InterPro" id="IPR041698">
    <property type="entry name" value="Methyltransf_25"/>
</dbReference>
<dbReference type="CDD" id="cd02440">
    <property type="entry name" value="AdoMet_MTases"/>
    <property type="match status" value="1"/>
</dbReference>
<dbReference type="InterPro" id="IPR029063">
    <property type="entry name" value="SAM-dependent_MTases_sf"/>
</dbReference>
<dbReference type="STRING" id="1912961.BU204_09145"/>
<gene>
    <name evidence="3" type="ORF">BU204_09145</name>
</gene>
<dbReference type="SUPFAM" id="SSF53335">
    <property type="entry name" value="S-adenosyl-L-methionine-dependent methyltransferases"/>
    <property type="match status" value="1"/>
</dbReference>
<proteinExistence type="predicted"/>
<name>A0A1Q8CUH3_9PSEU</name>
<evidence type="ECO:0000313" key="3">
    <source>
        <dbReference type="EMBL" id="OLF17964.1"/>
    </source>
</evidence>
<feature type="compositionally biased region" description="Polar residues" evidence="1">
    <location>
        <begin position="176"/>
        <end position="186"/>
    </location>
</feature>
<protein>
    <recommendedName>
        <fullName evidence="2">Methyltransferase domain-containing protein</fullName>
    </recommendedName>
</protein>
<sequence>MLAVTAVPERIRWAVEVVDPRPGDRVLEVGCGPGVAAGLVCRRLVTGRLLAVDRSAIAIARTGARNAEYVSAGLLEVRRCTVEELRVSGMDRAFSVDVNVFWTGPAERALAALHRALRPGGELFVLYGAGPGDRERITRTVAAALAGHGFTDVSVLSSAAGTGVRATRDQPGHVSNPGNPRPATTT</sequence>
<feature type="domain" description="Methyltransferase" evidence="2">
    <location>
        <begin position="26"/>
        <end position="121"/>
    </location>
</feature>
<dbReference type="Gene3D" id="3.40.50.150">
    <property type="entry name" value="Vaccinia Virus protein VP39"/>
    <property type="match status" value="1"/>
</dbReference>